<dbReference type="Proteomes" id="UP001165186">
    <property type="component" value="Unassembled WGS sequence"/>
</dbReference>
<evidence type="ECO:0000313" key="2">
    <source>
        <dbReference type="Proteomes" id="UP001165186"/>
    </source>
</evidence>
<reference evidence="1" key="1">
    <citation type="submission" date="2024-09" db="EMBL/GenBank/DDBJ databases">
        <title>Draft Genome Sequences of Neofusicoccum parvum.</title>
        <authorList>
            <person name="Ashida A."/>
            <person name="Camagna M."/>
            <person name="Tanaka A."/>
            <person name="Takemoto D."/>
        </authorList>
    </citation>
    <scope>NUCLEOTIDE SEQUENCE</scope>
    <source>
        <strain evidence="1">PPO83</strain>
    </source>
</reference>
<comment type="caution">
    <text evidence="1">The sequence shown here is derived from an EMBL/GenBank/DDBJ whole genome shotgun (WGS) entry which is preliminary data.</text>
</comment>
<keyword evidence="2" id="KW-1185">Reference proteome</keyword>
<accession>A0ACB5S4H2</accession>
<gene>
    <name evidence="1" type="primary">g9921</name>
    <name evidence="1" type="ORF">NpPPO83_00009921</name>
</gene>
<proteinExistence type="predicted"/>
<evidence type="ECO:0000313" key="1">
    <source>
        <dbReference type="EMBL" id="GME27662.1"/>
    </source>
</evidence>
<protein>
    <submittedName>
        <fullName evidence="1">Uncharacterized protein</fullName>
    </submittedName>
</protein>
<sequence length="199" mass="21490">MIPQRILPLHLILSLLLASTTATALSILQDKRRAIVVDLSRCPNPTAAQPNIHTIATSPTIDASLCGLRDPSAFCADAAAAQIEFSESPDGAVYTFRVPLAYASVKALVWLQEQAFPQYWDDPVRGVGGTVVDLEREGVSEAVVRARGKCPGGEACHEAEGFEISSVYFQTKEGGVIGPDRTGVTRSEDPYERLIIEYC</sequence>
<organism evidence="1 2">
    <name type="scientific">Neofusicoccum parvum</name>
    <dbReference type="NCBI Taxonomy" id="310453"/>
    <lineage>
        <taxon>Eukaryota</taxon>
        <taxon>Fungi</taxon>
        <taxon>Dikarya</taxon>
        <taxon>Ascomycota</taxon>
        <taxon>Pezizomycotina</taxon>
        <taxon>Dothideomycetes</taxon>
        <taxon>Dothideomycetes incertae sedis</taxon>
        <taxon>Botryosphaeriales</taxon>
        <taxon>Botryosphaeriaceae</taxon>
        <taxon>Neofusicoccum</taxon>
    </lineage>
</organism>
<dbReference type="EMBL" id="BSXG01000039">
    <property type="protein sequence ID" value="GME27662.1"/>
    <property type="molecule type" value="Genomic_DNA"/>
</dbReference>
<name>A0ACB5S4H2_9PEZI</name>